<dbReference type="AlphaFoldDB" id="A0A815AZS2"/>
<evidence type="ECO:0000313" key="2">
    <source>
        <dbReference type="EMBL" id="CAF1263705.1"/>
    </source>
</evidence>
<name>A0A815AZS2_9BILA</name>
<evidence type="ECO:0000313" key="3">
    <source>
        <dbReference type="EMBL" id="CAF3900819.1"/>
    </source>
</evidence>
<organism evidence="2 4">
    <name type="scientific">Adineta steineri</name>
    <dbReference type="NCBI Taxonomy" id="433720"/>
    <lineage>
        <taxon>Eukaryota</taxon>
        <taxon>Metazoa</taxon>
        <taxon>Spiralia</taxon>
        <taxon>Gnathifera</taxon>
        <taxon>Rotifera</taxon>
        <taxon>Eurotatoria</taxon>
        <taxon>Bdelloidea</taxon>
        <taxon>Adinetida</taxon>
        <taxon>Adinetidae</taxon>
        <taxon>Adineta</taxon>
    </lineage>
</organism>
<accession>A0A815AZS2</accession>
<evidence type="ECO:0000313" key="4">
    <source>
        <dbReference type="Proteomes" id="UP000663845"/>
    </source>
</evidence>
<sequence length="174" mass="20877">MSTTTTQHDSLHESQTKSDRIQMPTKEIRQRVEDRHWQLFEARLKKQLPEVNKENQVHSNDYRIINRLNKFDQPQPPIEPNRRWEEFCHQVKTKSNETNRVMSIFHNVWMKNWNIKQTDDAQKRRMTDTTLNENNFLNQLSTNDNDRKLISSILHRTTSSETCSSDKDKKKSII</sequence>
<feature type="region of interest" description="Disordered" evidence="1">
    <location>
        <begin position="1"/>
        <end position="24"/>
    </location>
</feature>
<proteinExistence type="predicted"/>
<dbReference type="Proteomes" id="UP000663845">
    <property type="component" value="Unassembled WGS sequence"/>
</dbReference>
<protein>
    <submittedName>
        <fullName evidence="2">Uncharacterized protein</fullName>
    </submittedName>
</protein>
<feature type="compositionally biased region" description="Basic and acidic residues" evidence="1">
    <location>
        <begin position="9"/>
        <end position="24"/>
    </location>
</feature>
<dbReference type="Proteomes" id="UP000663844">
    <property type="component" value="Unassembled WGS sequence"/>
</dbReference>
<gene>
    <name evidence="2" type="ORF">JYZ213_LOCUS30297</name>
    <name evidence="3" type="ORF">OXD698_LOCUS23934</name>
</gene>
<reference evidence="2" key="1">
    <citation type="submission" date="2021-02" db="EMBL/GenBank/DDBJ databases">
        <authorList>
            <person name="Nowell W R."/>
        </authorList>
    </citation>
    <scope>NUCLEOTIDE SEQUENCE</scope>
</reference>
<comment type="caution">
    <text evidence="2">The sequence shown here is derived from an EMBL/GenBank/DDBJ whole genome shotgun (WGS) entry which is preliminary data.</text>
</comment>
<evidence type="ECO:0000256" key="1">
    <source>
        <dbReference type="SAM" id="MobiDB-lite"/>
    </source>
</evidence>
<dbReference type="EMBL" id="CAJOAZ010002161">
    <property type="protein sequence ID" value="CAF3900819.1"/>
    <property type="molecule type" value="Genomic_DNA"/>
</dbReference>
<dbReference type="EMBL" id="CAJNOG010000481">
    <property type="protein sequence ID" value="CAF1263705.1"/>
    <property type="molecule type" value="Genomic_DNA"/>
</dbReference>